<proteinExistence type="inferred from homology"/>
<organism evidence="5 6">
    <name type="scientific">Linum tenue</name>
    <dbReference type="NCBI Taxonomy" id="586396"/>
    <lineage>
        <taxon>Eukaryota</taxon>
        <taxon>Viridiplantae</taxon>
        <taxon>Streptophyta</taxon>
        <taxon>Embryophyta</taxon>
        <taxon>Tracheophyta</taxon>
        <taxon>Spermatophyta</taxon>
        <taxon>Magnoliopsida</taxon>
        <taxon>eudicotyledons</taxon>
        <taxon>Gunneridae</taxon>
        <taxon>Pentapetalae</taxon>
        <taxon>rosids</taxon>
        <taxon>fabids</taxon>
        <taxon>Malpighiales</taxon>
        <taxon>Linaceae</taxon>
        <taxon>Linum</taxon>
    </lineage>
</organism>
<dbReference type="SMART" id="SM00382">
    <property type="entry name" value="AAA"/>
    <property type="match status" value="1"/>
</dbReference>
<comment type="similarity">
    <text evidence="1">Belongs to the AAA ATPase family. BCS1 subfamily.</text>
</comment>
<dbReference type="InterPro" id="IPR003960">
    <property type="entry name" value="ATPase_AAA_CS"/>
</dbReference>
<accession>A0AAV0NBH6</accession>
<protein>
    <recommendedName>
        <fullName evidence="3">AAA+ ATPase domain-containing protein</fullName>
    </recommendedName>
</protein>
<evidence type="ECO:0000259" key="3">
    <source>
        <dbReference type="SMART" id="SM00382"/>
    </source>
</evidence>
<dbReference type="EMBL" id="CAMGYJ010000008">
    <property type="protein sequence ID" value="CAI0453682.1"/>
    <property type="molecule type" value="Genomic_DNA"/>
</dbReference>
<comment type="caution">
    <text evidence="5">The sequence shown here is derived from an EMBL/GenBank/DDBJ whole genome shotgun (WGS) entry which is preliminary data.</text>
</comment>
<dbReference type="Gene3D" id="6.10.280.40">
    <property type="match status" value="1"/>
</dbReference>
<evidence type="ECO:0000313" key="6">
    <source>
        <dbReference type="Proteomes" id="UP001154282"/>
    </source>
</evidence>
<evidence type="ECO:0000313" key="5">
    <source>
        <dbReference type="EMBL" id="CAI0455807.1"/>
    </source>
</evidence>
<dbReference type="SUPFAM" id="SSF52540">
    <property type="entry name" value="P-loop containing nucleoside triphosphate hydrolases"/>
    <property type="match status" value="1"/>
</dbReference>
<sequence>MEEFQGIKIWWSSNKNTPKRPSFSFYPKTEDKVYKLTFNRKHRDLVTGTYLKHVVDEGNAISQQHRQRKLYANGSKKSYTGSSTASWSHIVFKHPASFDTLAIDPARKREIMDDLLAFSKSEEYYARIGKAWKRGYLLYGPPGTGKTTMIAAIANFLSYDIYDLELTAVKDNSDLRKLLIEISSKAVVVIEDIDCSLEITGQRKKKKKAKKKTTKKGESEEENSKVTLSGLLNIIDGIWSASGGERVIIFTTNHVEKLDEALIRKGRMDKHIELSYCDFEGFKVLAKNYLSIETHPLFEVVRGLLEKTKVSPADVAESLMQKAVEEDADICLNRLIRDLESKSAKEGEQSKEA</sequence>
<dbReference type="Pfam" id="PF25568">
    <property type="entry name" value="AAA_lid_At3g28540"/>
    <property type="match status" value="1"/>
</dbReference>
<dbReference type="GO" id="GO:0005524">
    <property type="term" value="F:ATP binding"/>
    <property type="evidence" value="ECO:0007669"/>
    <property type="project" value="UniProtKB-KW"/>
</dbReference>
<gene>
    <name evidence="4" type="ORF">LITE_LOCUS31686</name>
    <name evidence="5" type="ORF">LITE_LOCUS32500</name>
</gene>
<dbReference type="Pfam" id="PF00004">
    <property type="entry name" value="AAA"/>
    <property type="match status" value="1"/>
</dbReference>
<dbReference type="InterPro" id="IPR027417">
    <property type="entry name" value="P-loop_NTPase"/>
</dbReference>
<evidence type="ECO:0000256" key="1">
    <source>
        <dbReference type="ARBA" id="ARBA00007448"/>
    </source>
</evidence>
<keyword evidence="6" id="KW-1185">Reference proteome</keyword>
<dbReference type="InterPro" id="IPR058017">
    <property type="entry name" value="At3g28540-like_C"/>
</dbReference>
<name>A0AAV0NBH6_9ROSI</name>
<evidence type="ECO:0000256" key="2">
    <source>
        <dbReference type="RuleBase" id="RU003651"/>
    </source>
</evidence>
<reference evidence="5" key="1">
    <citation type="submission" date="2022-08" db="EMBL/GenBank/DDBJ databases">
        <authorList>
            <person name="Gutierrez-Valencia J."/>
        </authorList>
    </citation>
    <scope>NUCLEOTIDE SEQUENCE</scope>
</reference>
<dbReference type="CDD" id="cd19510">
    <property type="entry name" value="RecA-like_BCS1"/>
    <property type="match status" value="1"/>
</dbReference>
<dbReference type="InterPro" id="IPR003959">
    <property type="entry name" value="ATPase_AAA_core"/>
</dbReference>
<dbReference type="InterPro" id="IPR050747">
    <property type="entry name" value="Mitochondrial_chaperone_BCS1"/>
</dbReference>
<dbReference type="InterPro" id="IPR003593">
    <property type="entry name" value="AAA+_ATPase"/>
</dbReference>
<dbReference type="Proteomes" id="UP001154282">
    <property type="component" value="Unassembled WGS sequence"/>
</dbReference>
<keyword evidence="2" id="KW-0067">ATP-binding</keyword>
<feature type="domain" description="AAA+ ATPase" evidence="3">
    <location>
        <begin position="132"/>
        <end position="278"/>
    </location>
</feature>
<dbReference type="PROSITE" id="PS00674">
    <property type="entry name" value="AAA"/>
    <property type="match status" value="1"/>
</dbReference>
<dbReference type="Gene3D" id="3.40.50.300">
    <property type="entry name" value="P-loop containing nucleotide triphosphate hydrolases"/>
    <property type="match status" value="1"/>
</dbReference>
<dbReference type="PANTHER" id="PTHR23070">
    <property type="entry name" value="BCS1 AAA-TYPE ATPASE"/>
    <property type="match status" value="1"/>
</dbReference>
<dbReference type="EMBL" id="CAMGYJ010000008">
    <property type="protein sequence ID" value="CAI0455807.1"/>
    <property type="molecule type" value="Genomic_DNA"/>
</dbReference>
<dbReference type="AlphaFoldDB" id="A0AAV0NBH6"/>
<keyword evidence="2" id="KW-0547">Nucleotide-binding</keyword>
<dbReference type="GO" id="GO:0016887">
    <property type="term" value="F:ATP hydrolysis activity"/>
    <property type="evidence" value="ECO:0007669"/>
    <property type="project" value="InterPro"/>
</dbReference>
<evidence type="ECO:0000313" key="4">
    <source>
        <dbReference type="EMBL" id="CAI0453682.1"/>
    </source>
</evidence>